<keyword evidence="2" id="KW-1185">Reference proteome</keyword>
<sequence>MGTLTLDNLGGTALQGATGNDQEGRCLVLVEPNLRALDLHDDPRLEVLDLSNCGEQDVLHLQLDRLPNLREIRLPVLRSGAIIHRFTLALPRSLSVHGRVIEFDADWQTGSLRLCAEGAPWASLRVLGKEARMHDLALQHEFAECPRLTSHSPIRHSGPLTIVLSSNTLPERLHLSGEGQWWLADASQVTSLVIDGPPRVHVHRAVALESLTQLRTGRCEVEGADALTNVQGPTQQVRQQASQPPPYDVRHHMSKQLTLRGKMSSLTIADGWGDVHLHAPTLTYLQLGWAKHLALYHCGRLDQVALPDGLPVDCHGEVPTPLLNQARFFIDEATLKQSLRRLEAGELSLLEGVLNVLSQRYTPAAAFHSLTTLHHLAGQGMALAELWQCRRTLSAWQRQQGRKRKHPTLRDADYLRADKHWGWDLPVDRLEEGLMADLHLWALCLPQSEHAQAFRKTLLKDGQSPNQLGYFLRAATRENAPEALVTLMLDVLTALYRQHPWPCMHVPSKQAGATRYLPRLLHAAQTEAQRQAVMHAMVELMPWKKVPLQLGALRAAYPGEARALLMTLSRQPDEWWRWKLSHQLFSQEKMAHLRQALTRQALMPANTDMAVLNDIVEPSDSQENMGDIVSAPLHTIRRMPPRRRRTSP</sequence>
<evidence type="ECO:0000313" key="1">
    <source>
        <dbReference type="EMBL" id="NOG30592.1"/>
    </source>
</evidence>
<accession>A0A7Y3TW93</accession>
<reference evidence="1 2" key="2">
    <citation type="submission" date="2020-06" db="EMBL/GenBank/DDBJ databases">
        <title>Halomonas songnenensis sp. nov., a moderately halophilic bacterium isolated from saline and alkaline soils.</title>
        <authorList>
            <person name="Jiang J."/>
            <person name="Pan Y."/>
        </authorList>
    </citation>
    <scope>NUCLEOTIDE SEQUENCE [LARGE SCALE GENOMIC DNA]</scope>
    <source>
        <strain evidence="1 2">TBZ9</strain>
    </source>
</reference>
<comment type="caution">
    <text evidence="1">The sequence shown here is derived from an EMBL/GenBank/DDBJ whole genome shotgun (WGS) entry which is preliminary data.</text>
</comment>
<dbReference type="EMBL" id="JABFHI010000001">
    <property type="protein sequence ID" value="NOG30592.1"/>
    <property type="molecule type" value="Genomic_DNA"/>
</dbReference>
<name>A0A7Y3TW93_9GAMM</name>
<proteinExistence type="predicted"/>
<organism evidence="1 2">
    <name type="scientific">Vreelandella azerica</name>
    <dbReference type="NCBI Taxonomy" id="2732867"/>
    <lineage>
        <taxon>Bacteria</taxon>
        <taxon>Pseudomonadati</taxon>
        <taxon>Pseudomonadota</taxon>
        <taxon>Gammaproteobacteria</taxon>
        <taxon>Oceanospirillales</taxon>
        <taxon>Halomonadaceae</taxon>
        <taxon>Vreelandella</taxon>
    </lineage>
</organism>
<dbReference type="RefSeq" id="WP_171701078.1">
    <property type="nucleotide sequence ID" value="NZ_JABFHI010000001.1"/>
</dbReference>
<dbReference type="Proteomes" id="UP000588806">
    <property type="component" value="Unassembled WGS sequence"/>
</dbReference>
<dbReference type="AlphaFoldDB" id="A0A7Y3TW93"/>
<gene>
    <name evidence="1" type="ORF">HLB35_00255</name>
</gene>
<reference evidence="1 2" key="1">
    <citation type="submission" date="2020-05" db="EMBL/GenBank/DDBJ databases">
        <authorList>
            <person name="Ruan W."/>
            <person name="Jeon C.O."/>
            <person name="Chun B.H."/>
        </authorList>
    </citation>
    <scope>NUCLEOTIDE SEQUENCE [LARGE SCALE GENOMIC DNA]</scope>
    <source>
        <strain evidence="1 2">TBZ9</strain>
    </source>
</reference>
<evidence type="ECO:0000313" key="2">
    <source>
        <dbReference type="Proteomes" id="UP000588806"/>
    </source>
</evidence>
<protein>
    <submittedName>
        <fullName evidence="1">Uncharacterized protein</fullName>
    </submittedName>
</protein>